<feature type="transmembrane region" description="Helical" evidence="10">
    <location>
        <begin position="619"/>
        <end position="638"/>
    </location>
</feature>
<feature type="transmembrane region" description="Helical" evidence="10">
    <location>
        <begin position="436"/>
        <end position="455"/>
    </location>
</feature>
<proteinExistence type="inferred from homology"/>
<dbReference type="OrthoDB" id="9986677at2759"/>
<feature type="transmembrane region" description="Helical" evidence="10">
    <location>
        <begin position="658"/>
        <end position="684"/>
    </location>
</feature>
<organism evidence="11 12">
    <name type="scientific">Trichomonascus ciferrii</name>
    <dbReference type="NCBI Taxonomy" id="44093"/>
    <lineage>
        <taxon>Eukaryota</taxon>
        <taxon>Fungi</taxon>
        <taxon>Dikarya</taxon>
        <taxon>Ascomycota</taxon>
        <taxon>Saccharomycotina</taxon>
        <taxon>Dipodascomycetes</taxon>
        <taxon>Dipodascales</taxon>
        <taxon>Trichomonascaceae</taxon>
        <taxon>Trichomonascus</taxon>
        <taxon>Trichomonascus ciferrii complex</taxon>
    </lineage>
</organism>
<keyword evidence="4 10" id="KW-0812">Transmembrane</keyword>
<feature type="transmembrane region" description="Helical" evidence="10">
    <location>
        <begin position="467"/>
        <end position="487"/>
    </location>
</feature>
<feature type="transmembrane region" description="Helical" evidence="10">
    <location>
        <begin position="380"/>
        <end position="406"/>
    </location>
</feature>
<dbReference type="GO" id="GO:0035673">
    <property type="term" value="F:oligopeptide transmembrane transporter activity"/>
    <property type="evidence" value="ECO:0007669"/>
    <property type="project" value="InterPro"/>
</dbReference>
<dbReference type="GO" id="GO:0015031">
    <property type="term" value="P:protein transport"/>
    <property type="evidence" value="ECO:0007669"/>
    <property type="project" value="UniProtKB-KW"/>
</dbReference>
<dbReference type="InterPro" id="IPR004813">
    <property type="entry name" value="OPT"/>
</dbReference>
<feature type="transmembrane region" description="Helical" evidence="10">
    <location>
        <begin position="96"/>
        <end position="115"/>
    </location>
</feature>
<dbReference type="InterPro" id="IPR004648">
    <property type="entry name" value="Oligpept_transpt"/>
</dbReference>
<keyword evidence="12" id="KW-1185">Reference proteome</keyword>
<protein>
    <recommendedName>
        <fullName evidence="13">OPT family small oligopeptide transporter</fullName>
    </recommendedName>
</protein>
<evidence type="ECO:0000313" key="12">
    <source>
        <dbReference type="Proteomes" id="UP000761534"/>
    </source>
</evidence>
<keyword evidence="3" id="KW-0813">Transport</keyword>
<dbReference type="GO" id="GO:0016020">
    <property type="term" value="C:membrane"/>
    <property type="evidence" value="ECO:0007669"/>
    <property type="project" value="UniProtKB-SubCell"/>
</dbReference>
<comment type="subcellular location">
    <subcellularLocation>
        <location evidence="1">Membrane</location>
        <topology evidence="1">Multi-pass membrane protein</topology>
    </subcellularLocation>
</comment>
<keyword evidence="7 10" id="KW-1133">Transmembrane helix</keyword>
<feature type="transmembrane region" description="Helical" evidence="10">
    <location>
        <begin position="696"/>
        <end position="721"/>
    </location>
</feature>
<dbReference type="NCBIfam" id="TIGR00727">
    <property type="entry name" value="ISP4_OPT"/>
    <property type="match status" value="1"/>
</dbReference>
<comment type="similarity">
    <text evidence="2">Belongs to the oligopeptide OPT transporter family.</text>
</comment>
<dbReference type="VEuPathDB" id="FungiDB:TRICI_005629"/>
<evidence type="ECO:0000256" key="10">
    <source>
        <dbReference type="SAM" id="Phobius"/>
    </source>
</evidence>
<feature type="transmembrane region" description="Helical" evidence="10">
    <location>
        <begin position="198"/>
        <end position="217"/>
    </location>
</feature>
<reference evidence="11" key="1">
    <citation type="journal article" date="2019" name="G3 (Bethesda)">
        <title>Genome Assemblies of Two Rare Opportunistic Yeast Pathogens: Diutina rugosa (syn. Candida rugosa) and Trichomonascus ciferrii (syn. Candida ciferrii).</title>
        <authorList>
            <person name="Mixao V."/>
            <person name="Saus E."/>
            <person name="Hansen A.P."/>
            <person name="Lass-Florl C."/>
            <person name="Gabaldon T."/>
        </authorList>
    </citation>
    <scope>NUCLEOTIDE SEQUENCE</scope>
    <source>
        <strain evidence="11">CBS 4856</strain>
    </source>
</reference>
<evidence type="ECO:0000256" key="2">
    <source>
        <dbReference type="ARBA" id="ARBA00008807"/>
    </source>
</evidence>
<evidence type="ECO:0000256" key="4">
    <source>
        <dbReference type="ARBA" id="ARBA00022692"/>
    </source>
</evidence>
<keyword evidence="8 10" id="KW-0472">Membrane</keyword>
<dbReference type="NCBIfam" id="TIGR00728">
    <property type="entry name" value="OPT_sfam"/>
    <property type="match status" value="1"/>
</dbReference>
<evidence type="ECO:0000256" key="1">
    <source>
        <dbReference type="ARBA" id="ARBA00004141"/>
    </source>
</evidence>
<comment type="caution">
    <text evidence="11">The sequence shown here is derived from an EMBL/GenBank/DDBJ whole genome shotgun (WGS) entry which is preliminary data.</text>
</comment>
<evidence type="ECO:0000256" key="3">
    <source>
        <dbReference type="ARBA" id="ARBA00022448"/>
    </source>
</evidence>
<evidence type="ECO:0008006" key="13">
    <source>
        <dbReference type="Google" id="ProtNLM"/>
    </source>
</evidence>
<evidence type="ECO:0000256" key="5">
    <source>
        <dbReference type="ARBA" id="ARBA00022856"/>
    </source>
</evidence>
<evidence type="ECO:0000256" key="6">
    <source>
        <dbReference type="ARBA" id="ARBA00022927"/>
    </source>
</evidence>
<feature type="transmembrane region" description="Helical" evidence="10">
    <location>
        <begin position="310"/>
        <end position="333"/>
    </location>
</feature>
<dbReference type="EMBL" id="SWFS01000438">
    <property type="protein sequence ID" value="KAA8903818.1"/>
    <property type="molecule type" value="Genomic_DNA"/>
</dbReference>
<feature type="transmembrane region" description="Helical" evidence="10">
    <location>
        <begin position="238"/>
        <end position="267"/>
    </location>
</feature>
<feature type="region of interest" description="Disordered" evidence="9">
    <location>
        <begin position="15"/>
        <end position="35"/>
    </location>
</feature>
<evidence type="ECO:0000256" key="9">
    <source>
        <dbReference type="SAM" id="MobiDB-lite"/>
    </source>
</evidence>
<keyword evidence="5" id="KW-0571">Peptide transport</keyword>
<gene>
    <name evidence="11" type="ORF">TRICI_005629</name>
</gene>
<dbReference type="PANTHER" id="PTHR22601">
    <property type="entry name" value="ISP4 LIKE PROTEIN"/>
    <property type="match status" value="1"/>
</dbReference>
<evidence type="ECO:0000313" key="11">
    <source>
        <dbReference type="EMBL" id="KAA8903818.1"/>
    </source>
</evidence>
<dbReference type="AlphaFoldDB" id="A0A642UR97"/>
<name>A0A642UR97_9ASCO</name>
<evidence type="ECO:0000256" key="7">
    <source>
        <dbReference type="ARBA" id="ARBA00022989"/>
    </source>
</evidence>
<evidence type="ECO:0000256" key="8">
    <source>
        <dbReference type="ARBA" id="ARBA00023136"/>
    </source>
</evidence>
<accession>A0A642UR97</accession>
<dbReference type="Proteomes" id="UP000761534">
    <property type="component" value="Unassembled WGS sequence"/>
</dbReference>
<feature type="transmembrane region" description="Helical" evidence="10">
    <location>
        <begin position="549"/>
        <end position="574"/>
    </location>
</feature>
<keyword evidence="6" id="KW-0653">Protein transport</keyword>
<sequence length="758" mass="85725">MFQRLVERWNQKVEELRAGNDSPPNEEKGIGGENSSLKGYSKYDITPNDVAAIVPTSDEEELPANTLRMWTISLVLATLISGVDSFFFMRYPSVQVSAIVGLLLAYPLGKIWYYSLPDWTLPLPFECRLALNPGNFNQKEHACVYLFINLCISAKLINGMVVEQIHYFDVDIGIGRAIFFSISTYLVSWGYAGFALPILVYPASLVWPSVLSNCALLKTFHDNENEPANNWRISRQRFFWIVFTCSFVWYWFPDLIFPALGSIGAWISWIKPENATLSQVFGVKTGLGLFPLTFDWAQVSSLTNPLVTPYWANLSIFSSFVFWIWIVLPGLYYRNHWNTAYFPIMTNAIFDAQGNKYSASKVVDKSWRLVEEKYHSYSPVLLPIAFLLNVALSLGSFSAMMVSFILNFKKDVLLPFLRRANHKDIHNQLMSGYKTFHWSVYLASIVAGLAMGFAYCEGWSHELQIRASGYIVSLIICGCLFIPLALVESRSSYLLNLTPFFEIVAAFWKPGEPMNMLYFIIFGYSILQHAMHTTQCAKIGHYMKIPPRLSLAVVFASGIWSSLINSSIVGWILYHIDDICTPDAANHMNCRTTQTSFNTHLVWGLVGSHVFAPGGRYDFELWFFLVGALLAIAVWLARRWKPENGFFKTLDPTLLMGGAANIPAVTGYNFSSWFVVGFIFNFWVHRRYRAWWKKYNLVLAIALDCGVAIAAILIYFCVVYTGASDSFSWWGTTVASSGCDSKGCSHLPISQLSPPSGW</sequence>
<dbReference type="Pfam" id="PF03169">
    <property type="entry name" value="OPT"/>
    <property type="match status" value="1"/>
</dbReference>